<name>A0A2T2YHB0_9BACT</name>
<dbReference type="EMBL" id="PYFT01000001">
    <property type="protein sequence ID" value="PSR54891.1"/>
    <property type="molecule type" value="Genomic_DNA"/>
</dbReference>
<dbReference type="PANTHER" id="PTHR31778:SF2">
    <property type="entry name" value="BUD SITE SELECTION PROTEIN RAX2"/>
    <property type="match status" value="1"/>
</dbReference>
<dbReference type="NCBIfam" id="TIGR02608">
    <property type="entry name" value="delta_60_rpt"/>
    <property type="match status" value="12"/>
</dbReference>
<dbReference type="SUPFAM" id="SSF63829">
    <property type="entry name" value="Calcium-dependent phosphotriesterase"/>
    <property type="match status" value="2"/>
</dbReference>
<reference evidence="2 3" key="1">
    <citation type="submission" date="2018-03" db="EMBL/GenBank/DDBJ databases">
        <title>Adhaeribacter sp. HMF7605 Genome sequencing and assembly.</title>
        <authorList>
            <person name="Kang H."/>
            <person name="Kang J."/>
            <person name="Cha I."/>
            <person name="Kim H."/>
            <person name="Joh K."/>
        </authorList>
    </citation>
    <scope>NUCLEOTIDE SEQUENCE [LARGE SCALE GENOMIC DNA]</scope>
    <source>
        <strain evidence="2 3">HMF7605</strain>
    </source>
</reference>
<proteinExistence type="predicted"/>
<dbReference type="RefSeq" id="WP_106930992.1">
    <property type="nucleotide sequence ID" value="NZ_PYFT01000001.1"/>
</dbReference>
<dbReference type="Pfam" id="PF18962">
    <property type="entry name" value="Por_Secre_tail"/>
    <property type="match status" value="1"/>
</dbReference>
<gene>
    <name evidence="2" type="ORF">AHMF7605_15980</name>
</gene>
<dbReference type="OrthoDB" id="9805017at2"/>
<feature type="domain" description="Secretion system C-terminal sorting" evidence="1">
    <location>
        <begin position="936"/>
        <end position="1002"/>
    </location>
</feature>
<dbReference type="InterPro" id="IPR026444">
    <property type="entry name" value="Secre_tail"/>
</dbReference>
<protein>
    <recommendedName>
        <fullName evidence="1">Secretion system C-terminal sorting domain-containing protein</fullName>
    </recommendedName>
</protein>
<evidence type="ECO:0000313" key="3">
    <source>
        <dbReference type="Proteomes" id="UP000240357"/>
    </source>
</evidence>
<keyword evidence="3" id="KW-1185">Reference proteome</keyword>
<accession>A0A2T2YHB0</accession>
<dbReference type="AlphaFoldDB" id="A0A2T2YHB0"/>
<dbReference type="InterPro" id="IPR013431">
    <property type="entry name" value="Delta_60_rpt"/>
</dbReference>
<dbReference type="Gene3D" id="2.80.10.50">
    <property type="match status" value="7"/>
</dbReference>
<dbReference type="Pfam" id="PF17164">
    <property type="entry name" value="DUF5122"/>
    <property type="match status" value="14"/>
</dbReference>
<sequence>MLCKPLHDLTRNNFYSTLVGLISLFCSLLAFLPSGQAQNVDPNFKPSVYSKYEMDGQILASALQTADRKLIISGDFTVIDGSSRKSLARLNADGSLDLSFNPGTSVNDNIYSIALQPDGKILIGGLFTEYNGRLQNKIARLNKNGTLDTTFHSGQAAANNFAIGTGPDNYINAIELQADGKIIVGGYFTTTNGFYLSKIARLNPDGTIDTTFNPGYGVNNTVNTVAVQPDGKIIIGGSFTAVNKISRVRIARLNSDGSLDTSFDVGMEVSSDATTKLDKVVLQPDGKVLIAGDFVSVKGSPQRYFARINADGSLDPEFNAGSGADGVVNYLLQQPDGKIVLAGEFTTINNTSSQHIARLNPDGTIDGSFNPGTGADGKIVTLALFPDGSIAAAGSFTSYSDVECQNIVQVTSVGKLNTQYNIAKGNRSKVKTMLIQPDGKVLIGGNFATVTGFSRNFVARLNSNGTLDRSFNAGKGPNDFVNALALQADGKVIVAGNFIAVNDDSSYTYLARYNANGSLDNTFSPQIDAVIEAVAVQPDGRILIGGNFTKVNNQTRSRIARLNADGSLDESFTFATGINNAVTAILVDADGKIVIGGTFTKVNNSNRKYLARLSSDGHLDADFYSGTGPDGAVKALVQQPDGKIIFAGLFSNFNGESKKNIARLNTDGSLDATFNTKTGINNAIYTVLLRSDGRIMVGGMFTEVDGVVRNRVARLKANGNLDPTFDPRVKSNIGTNREVNTLALLPDNRLLLGGYFTSIAGKGRTRIAMLSAKASQMINMPVIESMTEQSNPLTITATASSGLTVNLAVVSGPAVIEGNTLVVTGPGEVKVKATQPGNEDFEAAPAVERSFCVSPAKPSITVNENVFTSSSDTGNQWYYNGEPIANATGKTYTATKAGGYTVVVAAGSCASVAADGQTISEELLEELKPITALTAYPNPATNYLKLKGSNIGPGQIAITFYDAAGRRVGQEQVVSSTKNLNLTVSVAHLPRGYMILQVITPNGVIRTPFVLK</sequence>
<organism evidence="2 3">
    <name type="scientific">Adhaeribacter arboris</name>
    <dbReference type="NCBI Taxonomy" id="2072846"/>
    <lineage>
        <taxon>Bacteria</taxon>
        <taxon>Pseudomonadati</taxon>
        <taxon>Bacteroidota</taxon>
        <taxon>Cytophagia</taxon>
        <taxon>Cytophagales</taxon>
        <taxon>Hymenobacteraceae</taxon>
        <taxon>Adhaeribacter</taxon>
    </lineage>
</organism>
<dbReference type="NCBIfam" id="TIGR04183">
    <property type="entry name" value="Por_Secre_tail"/>
    <property type="match status" value="1"/>
</dbReference>
<dbReference type="SUPFAM" id="SSF101898">
    <property type="entry name" value="NHL repeat"/>
    <property type="match status" value="1"/>
</dbReference>
<evidence type="ECO:0000313" key="2">
    <source>
        <dbReference type="EMBL" id="PSR54891.1"/>
    </source>
</evidence>
<comment type="caution">
    <text evidence="2">The sequence shown here is derived from an EMBL/GenBank/DDBJ whole genome shotgun (WGS) entry which is preliminary data.</text>
</comment>
<dbReference type="PANTHER" id="PTHR31778">
    <property type="entry name" value="BUD SITE SELECTION PROTEIN RAX2"/>
    <property type="match status" value="1"/>
</dbReference>
<evidence type="ECO:0000259" key="1">
    <source>
        <dbReference type="Pfam" id="PF18962"/>
    </source>
</evidence>
<dbReference type="Proteomes" id="UP000240357">
    <property type="component" value="Unassembled WGS sequence"/>
</dbReference>
<dbReference type="GO" id="GO:1902929">
    <property type="term" value="C:plasma membrane of growing cell tip"/>
    <property type="evidence" value="ECO:0007669"/>
    <property type="project" value="TreeGrafter"/>
</dbReference>